<evidence type="ECO:0000256" key="5">
    <source>
        <dbReference type="SAM" id="Phobius"/>
    </source>
</evidence>
<evidence type="ECO:0000256" key="1">
    <source>
        <dbReference type="ARBA" id="ARBA00022483"/>
    </source>
</evidence>
<evidence type="ECO:0000259" key="6">
    <source>
        <dbReference type="PROSITE" id="PS50003"/>
    </source>
</evidence>
<evidence type="ECO:0000259" key="7">
    <source>
        <dbReference type="PROSITE" id="PS50004"/>
    </source>
</evidence>
<sequence>MLEPSSSEDENETITIAEVDNDTSSAVSSSRSDGGGGGGARVNSSSSGGRHSNPNINVNYQQNQLSTTNYGINHRSISPCIEPNAQLSSSQQKSNYYHHAQHQQQQQQQQQPLSANDKLLLPLRASLAQVRATSPNPPERLIESPNNNELESSENDEERAEREETERKTKLQLYVFVLRCIAYPFNAKQPDLNKRELKITLPQLEQIINRFQSFLNGELNIPTDDAFTHAIQNYFDAFLRSNRLHMLVVSGACCSQDFREVFRRNIEKRVRSLPESEGMTKELIISQWLTKFDAIFRSIIDGNVDGDSSSSSSTKPNVIKNINLTAKGRLLNLSSEMILSKEQLYDMFQNILKIKKFEHQLLYNALQVKLTILDSSDEQTAAIRRELDGRIQKCAEMEKVSLLFKHFRFDFCFHNRKLLPKFVLKEMESLYTDEVNSSINQLMANLESLPISKSSTDGSRYGLQKLKRYNNKSQASLAKEGLVELDAEVSTLSKTDVMLSFTIEVVVMEVRGLKSLSTNRIVYCTMEVEGSGEKLQTGHVEASKPLWATQGDFTTTYPLPAIKVKLYVESPGILSLDDKELGKVIIRPTPLSPKTPEWYKMIVPKNASDQDLSIKIIIRMDKPQNMKHCGLLMAQGKQLWKKWKKRYFILVQVSQYTFAMCSYREKKSEPTEMLQLDGYSVDYIEPIQGIFYFISFILSLCLGITSSFTKTAKK</sequence>
<dbReference type="InterPro" id="IPR033227">
    <property type="entry name" value="CAPS"/>
</dbReference>
<feature type="domain" description="C2" evidence="7">
    <location>
        <begin position="483"/>
        <end position="599"/>
    </location>
</feature>
<feature type="compositionally biased region" description="Acidic residues" evidence="4">
    <location>
        <begin position="1"/>
        <end position="12"/>
    </location>
</feature>
<dbReference type="SUPFAM" id="SSF49562">
    <property type="entry name" value="C2 domain (Calcium/lipid-binding domain, CaLB)"/>
    <property type="match status" value="1"/>
</dbReference>
<feature type="compositionally biased region" description="Low complexity" evidence="4">
    <location>
        <begin position="22"/>
        <end position="32"/>
    </location>
</feature>
<dbReference type="SUPFAM" id="SSF50729">
    <property type="entry name" value="PH domain-like"/>
    <property type="match status" value="1"/>
</dbReference>
<dbReference type="Proteomes" id="UP000194236">
    <property type="component" value="Unassembled WGS sequence"/>
</dbReference>
<keyword evidence="3" id="KW-0106">Calcium</keyword>
<accession>A0A1Y3BKH9</accession>
<dbReference type="EMBL" id="MUJZ01021907">
    <property type="protein sequence ID" value="OTF79675.1"/>
    <property type="molecule type" value="Genomic_DNA"/>
</dbReference>
<proteinExistence type="predicted"/>
<evidence type="ECO:0000256" key="4">
    <source>
        <dbReference type="SAM" id="MobiDB-lite"/>
    </source>
</evidence>
<gene>
    <name evidence="8" type="ORF">BLA29_000343</name>
</gene>
<keyword evidence="5" id="KW-1133">Transmembrane helix</keyword>
<feature type="compositionally biased region" description="Low complexity" evidence="4">
    <location>
        <begin position="102"/>
        <end position="111"/>
    </location>
</feature>
<keyword evidence="5" id="KW-0472">Membrane</keyword>
<dbReference type="GO" id="GO:1990504">
    <property type="term" value="P:dense core granule exocytosis"/>
    <property type="evidence" value="ECO:0007669"/>
    <property type="project" value="InterPro"/>
</dbReference>
<keyword evidence="2" id="KW-0479">Metal-binding</keyword>
<dbReference type="AlphaFoldDB" id="A0A1Y3BKH9"/>
<keyword evidence="9" id="KW-1185">Reference proteome</keyword>
<dbReference type="OrthoDB" id="10063282at2759"/>
<evidence type="ECO:0000256" key="3">
    <source>
        <dbReference type="ARBA" id="ARBA00022837"/>
    </source>
</evidence>
<dbReference type="Gene3D" id="2.30.29.30">
    <property type="entry name" value="Pleckstrin-homology domain (PH domain)/Phosphotyrosine-binding domain (PTB)"/>
    <property type="match status" value="1"/>
</dbReference>
<dbReference type="PROSITE" id="PS50003">
    <property type="entry name" value="PH_DOMAIN"/>
    <property type="match status" value="1"/>
</dbReference>
<dbReference type="InterPro" id="IPR057457">
    <property type="entry name" value="CAPS_C2"/>
</dbReference>
<feature type="region of interest" description="Disordered" evidence="4">
    <location>
        <begin position="130"/>
        <end position="165"/>
    </location>
</feature>
<dbReference type="GO" id="GO:0098793">
    <property type="term" value="C:presynapse"/>
    <property type="evidence" value="ECO:0007669"/>
    <property type="project" value="GOC"/>
</dbReference>
<dbReference type="InterPro" id="IPR011993">
    <property type="entry name" value="PH-like_dom_sf"/>
</dbReference>
<comment type="caution">
    <text evidence="8">The sequence shown here is derived from an EMBL/GenBank/DDBJ whole genome shotgun (WGS) entry which is preliminary data.</text>
</comment>
<keyword evidence="1" id="KW-0268">Exocytosis</keyword>
<dbReference type="GO" id="GO:0016079">
    <property type="term" value="P:synaptic vesicle exocytosis"/>
    <property type="evidence" value="ECO:0007669"/>
    <property type="project" value="InterPro"/>
</dbReference>
<dbReference type="InterPro" id="IPR035892">
    <property type="entry name" value="C2_domain_sf"/>
</dbReference>
<evidence type="ECO:0000313" key="8">
    <source>
        <dbReference type="EMBL" id="OTF79675.1"/>
    </source>
</evidence>
<feature type="region of interest" description="Disordered" evidence="4">
    <location>
        <begin position="1"/>
        <end position="57"/>
    </location>
</feature>
<dbReference type="PANTHER" id="PTHR12166:SF8">
    <property type="entry name" value="CALCIUM-DEPENDENT SECRETION ACTIVATOR"/>
    <property type="match status" value="1"/>
</dbReference>
<name>A0A1Y3BKH9_EURMA</name>
<feature type="domain" description="PH" evidence="6">
    <location>
        <begin position="625"/>
        <end position="714"/>
    </location>
</feature>
<dbReference type="InterPro" id="IPR000008">
    <property type="entry name" value="C2_dom"/>
</dbReference>
<dbReference type="InterPro" id="IPR001849">
    <property type="entry name" value="PH_domain"/>
</dbReference>
<reference evidence="8 9" key="1">
    <citation type="submission" date="2017-03" db="EMBL/GenBank/DDBJ databases">
        <title>Genome Survey of Euroglyphus maynei.</title>
        <authorList>
            <person name="Arlian L.G."/>
            <person name="Morgan M.S."/>
            <person name="Rider S.D."/>
        </authorList>
    </citation>
    <scope>NUCLEOTIDE SEQUENCE [LARGE SCALE GENOMIC DNA]</scope>
    <source>
        <strain evidence="8">Arlian Lab</strain>
        <tissue evidence="8">Whole body</tissue>
    </source>
</reference>
<dbReference type="GO" id="GO:0046872">
    <property type="term" value="F:metal ion binding"/>
    <property type="evidence" value="ECO:0007669"/>
    <property type="project" value="UniProtKB-KW"/>
</dbReference>
<organism evidence="8 9">
    <name type="scientific">Euroglyphus maynei</name>
    <name type="common">Mayne's house dust mite</name>
    <dbReference type="NCBI Taxonomy" id="6958"/>
    <lineage>
        <taxon>Eukaryota</taxon>
        <taxon>Metazoa</taxon>
        <taxon>Ecdysozoa</taxon>
        <taxon>Arthropoda</taxon>
        <taxon>Chelicerata</taxon>
        <taxon>Arachnida</taxon>
        <taxon>Acari</taxon>
        <taxon>Acariformes</taxon>
        <taxon>Sarcoptiformes</taxon>
        <taxon>Astigmata</taxon>
        <taxon>Psoroptidia</taxon>
        <taxon>Analgoidea</taxon>
        <taxon>Pyroglyphidae</taxon>
        <taxon>Pyroglyphinae</taxon>
        <taxon>Euroglyphus</taxon>
    </lineage>
</organism>
<feature type="transmembrane region" description="Helical" evidence="5">
    <location>
        <begin position="690"/>
        <end position="709"/>
    </location>
</feature>
<feature type="region of interest" description="Disordered" evidence="4">
    <location>
        <begin position="86"/>
        <end position="112"/>
    </location>
</feature>
<evidence type="ECO:0000256" key="2">
    <source>
        <dbReference type="ARBA" id="ARBA00022723"/>
    </source>
</evidence>
<dbReference type="Pfam" id="PF25341">
    <property type="entry name" value="C2_CAPS"/>
    <property type="match status" value="1"/>
</dbReference>
<dbReference type="PROSITE" id="PS50004">
    <property type="entry name" value="C2"/>
    <property type="match status" value="1"/>
</dbReference>
<keyword evidence="5" id="KW-0812">Transmembrane</keyword>
<protein>
    <submittedName>
        <fullName evidence="8">Ca2+-dependent activator protein for secretion 2-like protein</fullName>
    </submittedName>
</protein>
<evidence type="ECO:0000313" key="9">
    <source>
        <dbReference type="Proteomes" id="UP000194236"/>
    </source>
</evidence>
<dbReference type="PANTHER" id="PTHR12166">
    <property type="entry name" value="CALCIUM-DEPENDENT SECRETION ACTIVATOR"/>
    <property type="match status" value="1"/>
</dbReference>
<feature type="compositionally biased region" description="Polar residues" evidence="4">
    <location>
        <begin position="86"/>
        <end position="95"/>
    </location>
</feature>